<evidence type="ECO:0000259" key="2">
    <source>
        <dbReference type="Pfam" id="PF07589"/>
    </source>
</evidence>
<gene>
    <name evidence="3" type="ORF">SAMN02745181_0172</name>
</gene>
<dbReference type="STRING" id="1123071.SAMN02745181_0172"/>
<dbReference type="AlphaFoldDB" id="A0A1M6BBY2"/>
<feature type="domain" description="Ice-binding protein C-terminal" evidence="2">
    <location>
        <begin position="46"/>
        <end position="68"/>
    </location>
</feature>
<evidence type="ECO:0000313" key="3">
    <source>
        <dbReference type="EMBL" id="SHI46239.1"/>
    </source>
</evidence>
<organism evidence="3 4">
    <name type="scientific">Rubritalea squalenifaciens DSM 18772</name>
    <dbReference type="NCBI Taxonomy" id="1123071"/>
    <lineage>
        <taxon>Bacteria</taxon>
        <taxon>Pseudomonadati</taxon>
        <taxon>Verrucomicrobiota</taxon>
        <taxon>Verrucomicrobiia</taxon>
        <taxon>Verrucomicrobiales</taxon>
        <taxon>Rubritaleaceae</taxon>
        <taxon>Rubritalea</taxon>
    </lineage>
</organism>
<dbReference type="EMBL" id="FQYR01000002">
    <property type="protein sequence ID" value="SHI46239.1"/>
    <property type="molecule type" value="Genomic_DNA"/>
</dbReference>
<dbReference type="InterPro" id="IPR013424">
    <property type="entry name" value="Ice-binding_C"/>
</dbReference>
<feature type="chain" id="PRO_5012703041" evidence="1">
    <location>
        <begin position="24"/>
        <end position="69"/>
    </location>
</feature>
<keyword evidence="4" id="KW-1185">Reference proteome</keyword>
<evidence type="ECO:0000256" key="1">
    <source>
        <dbReference type="SAM" id="SignalP"/>
    </source>
</evidence>
<keyword evidence="1" id="KW-0732">Signal</keyword>
<name>A0A1M6BBY2_9BACT</name>
<protein>
    <submittedName>
        <fullName evidence="3">PEP-CTERM protein-sorting domain-containing protein</fullName>
    </submittedName>
</protein>
<dbReference type="InParanoid" id="A0A1M6BBY2"/>
<dbReference type="NCBIfam" id="TIGR02595">
    <property type="entry name" value="PEP_CTERM"/>
    <property type="match status" value="1"/>
</dbReference>
<reference evidence="3 4" key="1">
    <citation type="submission" date="2016-11" db="EMBL/GenBank/DDBJ databases">
        <authorList>
            <person name="Jaros S."/>
            <person name="Januszkiewicz K."/>
            <person name="Wedrychowicz H."/>
        </authorList>
    </citation>
    <scope>NUCLEOTIDE SEQUENCE [LARGE SCALE GENOMIC DNA]</scope>
    <source>
        <strain evidence="3 4">DSM 18772</strain>
    </source>
</reference>
<dbReference type="Proteomes" id="UP000184510">
    <property type="component" value="Unassembled WGS sequence"/>
</dbReference>
<dbReference type="Pfam" id="PF07589">
    <property type="entry name" value="PEP-CTERM"/>
    <property type="match status" value="1"/>
</dbReference>
<sequence length="69" mass="7726">MFRVRLTKSLLTVLLLFPMLVLAESQPELMSAQNEVSQEKSVFNRIPEPATCALIGLGGMLLILRKRRG</sequence>
<dbReference type="RefSeq" id="WP_143157622.1">
    <property type="nucleotide sequence ID" value="NZ_FQYR01000002.1"/>
</dbReference>
<accession>A0A1M6BBY2</accession>
<feature type="signal peptide" evidence="1">
    <location>
        <begin position="1"/>
        <end position="23"/>
    </location>
</feature>
<proteinExistence type="predicted"/>
<evidence type="ECO:0000313" key="4">
    <source>
        <dbReference type="Proteomes" id="UP000184510"/>
    </source>
</evidence>